<reference evidence="2" key="1">
    <citation type="journal article" date="2014" name="Nat. Genet.">
        <title>Genome of the human hookworm Necator americanus.</title>
        <authorList>
            <person name="Tang Y.T."/>
            <person name="Gao X."/>
            <person name="Rosa B.A."/>
            <person name="Abubucker S."/>
            <person name="Hallsworth-Pepin K."/>
            <person name="Martin J."/>
            <person name="Tyagi R."/>
            <person name="Heizer E."/>
            <person name="Zhang X."/>
            <person name="Bhonagiri-Palsikar V."/>
            <person name="Minx P."/>
            <person name="Warren W.C."/>
            <person name="Wang Q."/>
            <person name="Zhan B."/>
            <person name="Hotez P.J."/>
            <person name="Sternberg P.W."/>
            <person name="Dougall A."/>
            <person name="Gaze S.T."/>
            <person name="Mulvenna J."/>
            <person name="Sotillo J."/>
            <person name="Ranganathan S."/>
            <person name="Rabelo E.M."/>
            <person name="Wilson R.K."/>
            <person name="Felgner P.L."/>
            <person name="Bethony J."/>
            <person name="Hawdon J.M."/>
            <person name="Gasser R.B."/>
            <person name="Loukas A."/>
            <person name="Mitreva M."/>
        </authorList>
    </citation>
    <scope>NUCLEOTIDE SEQUENCE [LARGE SCALE GENOMIC DNA]</scope>
</reference>
<dbReference type="KEGG" id="nai:NECAME_04508"/>
<organism evidence="1 2">
    <name type="scientific">Necator americanus</name>
    <name type="common">Human hookworm</name>
    <dbReference type="NCBI Taxonomy" id="51031"/>
    <lineage>
        <taxon>Eukaryota</taxon>
        <taxon>Metazoa</taxon>
        <taxon>Ecdysozoa</taxon>
        <taxon>Nematoda</taxon>
        <taxon>Chromadorea</taxon>
        <taxon>Rhabditida</taxon>
        <taxon>Rhabditina</taxon>
        <taxon>Rhabditomorpha</taxon>
        <taxon>Strongyloidea</taxon>
        <taxon>Ancylostomatidae</taxon>
        <taxon>Bunostominae</taxon>
        <taxon>Necator</taxon>
    </lineage>
</organism>
<dbReference type="EMBL" id="KI664816">
    <property type="protein sequence ID" value="ETN72328.1"/>
    <property type="molecule type" value="Genomic_DNA"/>
</dbReference>
<sequence length="72" mass="8351">MVLSSALNLLIIDFYLDTGPMNSVKVPVHVMKKYSRFTVSMPKTLCALMYKRNRKMCVERIVVLIQLLKYVV</sequence>
<accession>W2SS62</accession>
<evidence type="ECO:0000313" key="1">
    <source>
        <dbReference type="EMBL" id="ETN72328.1"/>
    </source>
</evidence>
<dbReference type="Proteomes" id="UP000053676">
    <property type="component" value="Unassembled WGS sequence"/>
</dbReference>
<keyword evidence="2" id="KW-1185">Reference proteome</keyword>
<dbReference type="AlphaFoldDB" id="W2SS62"/>
<name>W2SS62_NECAM</name>
<protein>
    <submittedName>
        <fullName evidence="1">Uncharacterized protein</fullName>
    </submittedName>
</protein>
<evidence type="ECO:0000313" key="2">
    <source>
        <dbReference type="Proteomes" id="UP000053676"/>
    </source>
</evidence>
<proteinExistence type="predicted"/>
<gene>
    <name evidence="1" type="ORF">NECAME_04508</name>
</gene>